<dbReference type="Pfam" id="PF07587">
    <property type="entry name" value="PSD1"/>
    <property type="match status" value="1"/>
</dbReference>
<dbReference type="Proteomes" id="UP000325286">
    <property type="component" value="Chromosome"/>
</dbReference>
<evidence type="ECO:0000259" key="1">
    <source>
        <dbReference type="Pfam" id="PF07583"/>
    </source>
</evidence>
<organism evidence="3 4">
    <name type="scientific">Roseimaritima ulvae</name>
    <dbReference type="NCBI Taxonomy" id="980254"/>
    <lineage>
        <taxon>Bacteria</taxon>
        <taxon>Pseudomonadati</taxon>
        <taxon>Planctomycetota</taxon>
        <taxon>Planctomycetia</taxon>
        <taxon>Pirellulales</taxon>
        <taxon>Pirellulaceae</taxon>
        <taxon>Roseimaritima</taxon>
    </lineage>
</organism>
<evidence type="ECO:0000313" key="4">
    <source>
        <dbReference type="Proteomes" id="UP000325286"/>
    </source>
</evidence>
<evidence type="ECO:0000259" key="2">
    <source>
        <dbReference type="Pfam" id="PF07587"/>
    </source>
</evidence>
<evidence type="ECO:0000313" key="3">
    <source>
        <dbReference type="EMBL" id="QEG40662.1"/>
    </source>
</evidence>
<dbReference type="OrthoDB" id="289126at2"/>
<protein>
    <recommendedName>
        <fullName evidence="5">DUF1549 domain-containing protein</fullName>
    </recommendedName>
</protein>
<keyword evidence="4" id="KW-1185">Reference proteome</keyword>
<dbReference type="RefSeq" id="WP_068130592.1">
    <property type="nucleotide sequence ID" value="NZ_CP042914.1"/>
</dbReference>
<dbReference type="PANTHER" id="PTHR35889">
    <property type="entry name" value="CYCLOINULO-OLIGOSACCHARIDE FRUCTANOTRANSFERASE-RELATED"/>
    <property type="match status" value="1"/>
</dbReference>
<dbReference type="PANTHER" id="PTHR35889:SF3">
    <property type="entry name" value="F-BOX DOMAIN-CONTAINING PROTEIN"/>
    <property type="match status" value="1"/>
</dbReference>
<accession>A0A5B9QRS8</accession>
<proteinExistence type="predicted"/>
<dbReference type="Pfam" id="PF07583">
    <property type="entry name" value="PSCyt2"/>
    <property type="match status" value="1"/>
</dbReference>
<reference evidence="3 4" key="1">
    <citation type="submission" date="2019-08" db="EMBL/GenBank/DDBJ databases">
        <title>Deep-cultivation of Planctomycetes and their phenomic and genomic characterization uncovers novel biology.</title>
        <authorList>
            <person name="Wiegand S."/>
            <person name="Jogler M."/>
            <person name="Boedeker C."/>
            <person name="Pinto D."/>
            <person name="Vollmers J."/>
            <person name="Rivas-Marin E."/>
            <person name="Kohn T."/>
            <person name="Peeters S.H."/>
            <person name="Heuer A."/>
            <person name="Rast P."/>
            <person name="Oberbeckmann S."/>
            <person name="Bunk B."/>
            <person name="Jeske O."/>
            <person name="Meyerdierks A."/>
            <person name="Storesund J.E."/>
            <person name="Kallscheuer N."/>
            <person name="Luecker S."/>
            <person name="Lage O.M."/>
            <person name="Pohl T."/>
            <person name="Merkel B.J."/>
            <person name="Hornburger P."/>
            <person name="Mueller R.-W."/>
            <person name="Bruemmer F."/>
            <person name="Labrenz M."/>
            <person name="Spormann A.M."/>
            <person name="Op den Camp H."/>
            <person name="Overmann J."/>
            <person name="Amann R."/>
            <person name="Jetten M.S.M."/>
            <person name="Mascher T."/>
            <person name="Medema M.H."/>
            <person name="Devos D.P."/>
            <person name="Kaster A.-K."/>
            <person name="Ovreas L."/>
            <person name="Rohde M."/>
            <person name="Galperin M.Y."/>
            <person name="Jogler C."/>
        </authorList>
    </citation>
    <scope>NUCLEOTIDE SEQUENCE [LARGE SCALE GENOMIC DNA]</scope>
    <source>
        <strain evidence="3 4">UC8</strain>
    </source>
</reference>
<dbReference type="KEGG" id="rul:UC8_26790"/>
<feature type="domain" description="DUF1549" evidence="1">
    <location>
        <begin position="49"/>
        <end position="231"/>
    </location>
</feature>
<name>A0A5B9QRS8_9BACT</name>
<dbReference type="InterPro" id="IPR011444">
    <property type="entry name" value="DUF1549"/>
</dbReference>
<evidence type="ECO:0008006" key="5">
    <source>
        <dbReference type="Google" id="ProtNLM"/>
    </source>
</evidence>
<feature type="domain" description="DUF1553" evidence="2">
    <location>
        <begin position="277"/>
        <end position="391"/>
    </location>
</feature>
<dbReference type="AlphaFoldDB" id="A0A5B9QRS8"/>
<sequence length="528" mass="58688">MSSTLIPQSPSLWARTLLCTWFLVGVCCLVGMPAALAQEASVLAMAERIDEHLRGTWEQDGVVPAEPASDAEFCRRVWLDLAGVAPPVSVLRTFLSDTAPDKHDRLIASLLASPQYAAHMAERWNRVLVPADQADMPVDTRSLKAWLRKQFQRNLSYDNLVAEFLVAGGPADSGPAVFYTSHDLEPKKLAAATARIFLGIQLQCAECHDHPFDRWKQTDFWSYAAFFSQLKQRQAGRGQWIEDLPGGEVRLPESQLVSVPMYPGVPEPPEPDVADYRRRQLTIWLASRDNPYLARAAVNRVWEHLFGRGLVHPVDAMDADNPASHPKLLQELSDYFVEQRFDLRKLYQTLASTKAYRMSSAYSAGERPAMDTFAVMNVKTLSPQQYYDSLMQNVLRVPPPWDDANSANSPEQAMRQAFLNRMGSGGAAPVDYPHGVLQALGTMNGPELQRASLQPQNGLLAVLDAPFYSDVDRIETLYLATVSRLPTKAEQQRCSKFLADIDSPAETAAVRGDLLWALLCSTECAVCP</sequence>
<dbReference type="InterPro" id="IPR022655">
    <property type="entry name" value="DUF1553"/>
</dbReference>
<gene>
    <name evidence="3" type="ORF">UC8_26790</name>
</gene>
<dbReference type="EMBL" id="CP042914">
    <property type="protein sequence ID" value="QEG40662.1"/>
    <property type="molecule type" value="Genomic_DNA"/>
</dbReference>